<protein>
    <recommendedName>
        <fullName evidence="3">Alpha/beta hydrolase</fullName>
    </recommendedName>
</protein>
<evidence type="ECO:0000313" key="1">
    <source>
        <dbReference type="EMBL" id="KKP45423.1"/>
    </source>
</evidence>
<dbReference type="GO" id="GO:0016787">
    <property type="term" value="F:hydrolase activity"/>
    <property type="evidence" value="ECO:0007669"/>
    <property type="project" value="InterPro"/>
</dbReference>
<evidence type="ECO:0008006" key="3">
    <source>
        <dbReference type="Google" id="ProtNLM"/>
    </source>
</evidence>
<dbReference type="AlphaFoldDB" id="A0A0F9ZMF3"/>
<dbReference type="Gene3D" id="3.40.50.1820">
    <property type="entry name" value="alpha/beta hydrolase"/>
    <property type="match status" value="1"/>
</dbReference>
<name>A0A0F9ZMF3_9BACT</name>
<proteinExistence type="predicted"/>
<sequence>MKNAILIHGTCDKEEYFDSNQPSLSNAHWFPWLQKQLLVNSIFCQTPEMPDAHTPVYDKWKKEFERFEVNEDTVLVGHSCGGGFLIRWLTENKIKLNKLILVAPWLDPDRVKTSGFFDFAIDSEMIKRIGEVHLLVSNDDDKDIRDSVEKIVTKLPDIKVHKFDNMGHFTFGQMKTEKFPELLNLILS</sequence>
<organism evidence="1 2">
    <name type="scientific">Candidatus Woesebacteria bacterium GW2011_GWB1_33_22</name>
    <dbReference type="NCBI Taxonomy" id="1618566"/>
    <lineage>
        <taxon>Bacteria</taxon>
        <taxon>Candidatus Woeseibacteriota</taxon>
    </lineage>
</organism>
<dbReference type="EMBL" id="LBOW01000001">
    <property type="protein sequence ID" value="KKP45423.1"/>
    <property type="molecule type" value="Genomic_DNA"/>
</dbReference>
<evidence type="ECO:0000313" key="2">
    <source>
        <dbReference type="Proteomes" id="UP000034778"/>
    </source>
</evidence>
<dbReference type="InterPro" id="IPR010662">
    <property type="entry name" value="RBBP9/YdeN"/>
</dbReference>
<comment type="caution">
    <text evidence="1">The sequence shown here is derived from an EMBL/GenBank/DDBJ whole genome shotgun (WGS) entry which is preliminary data.</text>
</comment>
<dbReference type="PANTHER" id="PTHR15394:SF3">
    <property type="entry name" value="SERINE HYDROLASE RBBP9"/>
    <property type="match status" value="1"/>
</dbReference>
<dbReference type="SUPFAM" id="SSF53474">
    <property type="entry name" value="alpha/beta-Hydrolases"/>
    <property type="match status" value="1"/>
</dbReference>
<dbReference type="InterPro" id="IPR029058">
    <property type="entry name" value="AB_hydrolase_fold"/>
</dbReference>
<dbReference type="PANTHER" id="PTHR15394">
    <property type="entry name" value="SERINE HYDROLASE RBBP9"/>
    <property type="match status" value="1"/>
</dbReference>
<gene>
    <name evidence="1" type="ORF">UR35_C0001G0020</name>
</gene>
<dbReference type="STRING" id="1618566.UR35_C0001G0020"/>
<accession>A0A0F9ZMF3</accession>
<dbReference type="Proteomes" id="UP000034778">
    <property type="component" value="Unassembled WGS sequence"/>
</dbReference>
<reference evidence="1 2" key="1">
    <citation type="journal article" date="2015" name="Nature">
        <title>rRNA introns, odd ribosomes, and small enigmatic genomes across a large radiation of phyla.</title>
        <authorList>
            <person name="Brown C.T."/>
            <person name="Hug L.A."/>
            <person name="Thomas B.C."/>
            <person name="Sharon I."/>
            <person name="Castelle C.J."/>
            <person name="Singh A."/>
            <person name="Wilkins M.J."/>
            <person name="Williams K.H."/>
            <person name="Banfield J.F."/>
        </authorList>
    </citation>
    <scope>NUCLEOTIDE SEQUENCE [LARGE SCALE GENOMIC DNA]</scope>
</reference>
<dbReference type="Pfam" id="PF06821">
    <property type="entry name" value="Ser_hydrolase"/>
    <property type="match status" value="1"/>
</dbReference>